<evidence type="ECO:0000313" key="2">
    <source>
        <dbReference type="EMBL" id="MBA0753272.1"/>
    </source>
</evidence>
<dbReference type="SUPFAM" id="SSF53098">
    <property type="entry name" value="Ribonuclease H-like"/>
    <property type="match status" value="1"/>
</dbReference>
<dbReference type="PANTHER" id="PTHR47074">
    <property type="entry name" value="BNAC02G40300D PROTEIN"/>
    <property type="match status" value="1"/>
</dbReference>
<comment type="caution">
    <text evidence="2">The sequence shown here is derived from an EMBL/GenBank/DDBJ whole genome shotgun (WGS) entry which is preliminary data.</text>
</comment>
<keyword evidence="3" id="KW-1185">Reference proteome</keyword>
<dbReference type="InterPro" id="IPR036397">
    <property type="entry name" value="RNaseH_sf"/>
</dbReference>
<gene>
    <name evidence="2" type="ORF">Gogos_019791</name>
</gene>
<dbReference type="InterPro" id="IPR002156">
    <property type="entry name" value="RNaseH_domain"/>
</dbReference>
<protein>
    <recommendedName>
        <fullName evidence="1">RNase H type-1 domain-containing protein</fullName>
    </recommendedName>
</protein>
<dbReference type="Proteomes" id="UP000593579">
    <property type="component" value="Unassembled WGS sequence"/>
</dbReference>
<evidence type="ECO:0000259" key="1">
    <source>
        <dbReference type="Pfam" id="PF13456"/>
    </source>
</evidence>
<organism evidence="2 3">
    <name type="scientific">Gossypium gossypioides</name>
    <name type="common">Mexican cotton</name>
    <name type="synonym">Selera gossypioides</name>
    <dbReference type="NCBI Taxonomy" id="34282"/>
    <lineage>
        <taxon>Eukaryota</taxon>
        <taxon>Viridiplantae</taxon>
        <taxon>Streptophyta</taxon>
        <taxon>Embryophyta</taxon>
        <taxon>Tracheophyta</taxon>
        <taxon>Spermatophyta</taxon>
        <taxon>Magnoliopsida</taxon>
        <taxon>eudicotyledons</taxon>
        <taxon>Gunneridae</taxon>
        <taxon>Pentapetalae</taxon>
        <taxon>rosids</taxon>
        <taxon>malvids</taxon>
        <taxon>Malvales</taxon>
        <taxon>Malvaceae</taxon>
        <taxon>Malvoideae</taxon>
        <taxon>Gossypium</taxon>
    </lineage>
</organism>
<name>A0A7J9CXV1_GOSGO</name>
<dbReference type="InterPro" id="IPR052929">
    <property type="entry name" value="RNase_H-like_EbsB-rel"/>
</dbReference>
<dbReference type="PANTHER" id="PTHR47074:SF61">
    <property type="entry name" value="RNASE H TYPE-1 DOMAIN-CONTAINING PROTEIN"/>
    <property type="match status" value="1"/>
</dbReference>
<proteinExistence type="predicted"/>
<dbReference type="GO" id="GO:0003676">
    <property type="term" value="F:nucleic acid binding"/>
    <property type="evidence" value="ECO:0007669"/>
    <property type="project" value="InterPro"/>
</dbReference>
<reference evidence="2 3" key="1">
    <citation type="journal article" date="2019" name="Genome Biol. Evol.">
        <title>Insights into the evolution of the New World diploid cottons (Gossypium, subgenus Houzingenia) based on genome sequencing.</title>
        <authorList>
            <person name="Grover C.E."/>
            <person name="Arick M.A. 2nd"/>
            <person name="Thrash A."/>
            <person name="Conover J.L."/>
            <person name="Sanders W.S."/>
            <person name="Peterson D.G."/>
            <person name="Frelichowski J.E."/>
            <person name="Scheffler J.A."/>
            <person name="Scheffler B.E."/>
            <person name="Wendel J.F."/>
        </authorList>
    </citation>
    <scope>NUCLEOTIDE SEQUENCE [LARGE SCALE GENOMIC DNA]</scope>
    <source>
        <strain evidence="2">5</strain>
        <tissue evidence="2">Leaf</tissue>
    </source>
</reference>
<accession>A0A7J9CXV1</accession>
<dbReference type="Gene3D" id="3.30.420.10">
    <property type="entry name" value="Ribonuclease H-like superfamily/Ribonuclease H"/>
    <property type="match status" value="1"/>
</dbReference>
<dbReference type="InterPro" id="IPR012337">
    <property type="entry name" value="RNaseH-like_sf"/>
</dbReference>
<feature type="domain" description="RNase H type-1" evidence="1">
    <location>
        <begin position="103"/>
        <end position="195"/>
    </location>
</feature>
<dbReference type="AlphaFoldDB" id="A0A7J9CXV1"/>
<dbReference type="Pfam" id="PF13456">
    <property type="entry name" value="RVT_3"/>
    <property type="match status" value="1"/>
</dbReference>
<evidence type="ECO:0000313" key="3">
    <source>
        <dbReference type="Proteomes" id="UP000593579"/>
    </source>
</evidence>
<sequence>MQEPGVEDSTTDRNQYCQNWLVDFFFKNDCIKCKILVVSFWALWFNRNRVYHEGLTPKEQEVISFIKAYMVENELLEGSLVPKTVTKSVKWEPPDGDMAKIYFDASFQQDLNTSKAGIIARNKDGLIMVACIYPSTNISTPEMAEAWAWLHVVTFGEELGFREICVEGDTLMVDKGVTTTGEDRSCISNVIKAVKSKYAKMAIEGFEGDEQRLVLFSFRVSA</sequence>
<dbReference type="OrthoDB" id="1748820at2759"/>
<dbReference type="GO" id="GO:0004523">
    <property type="term" value="F:RNA-DNA hybrid ribonuclease activity"/>
    <property type="evidence" value="ECO:0007669"/>
    <property type="project" value="InterPro"/>
</dbReference>
<dbReference type="EMBL" id="JABEZY010222491">
    <property type="protein sequence ID" value="MBA0753272.1"/>
    <property type="molecule type" value="Genomic_DNA"/>
</dbReference>